<name>A0A0M3K6H6_ANISI</name>
<feature type="transmembrane region" description="Helical" evidence="1">
    <location>
        <begin position="75"/>
        <end position="92"/>
    </location>
</feature>
<dbReference type="WBParaSite" id="ASIM_0001656701-mRNA-1">
    <property type="protein sequence ID" value="ASIM_0001656701-mRNA-1"/>
    <property type="gene ID" value="ASIM_0001656701"/>
</dbReference>
<feature type="transmembrane region" description="Helical" evidence="1">
    <location>
        <begin position="43"/>
        <end position="63"/>
    </location>
</feature>
<feature type="transmembrane region" description="Helical" evidence="1">
    <location>
        <begin position="219"/>
        <end position="239"/>
    </location>
</feature>
<evidence type="ECO:0000313" key="3">
    <source>
        <dbReference type="Proteomes" id="UP000267096"/>
    </source>
</evidence>
<sequence length="316" mass="35808">MTTQKTVVIPRSKEERDKIKEGFIEDNNDAIAYLDFPLLVPSAVVTVFSVVILVCAIVLSIWFDQERLRNHTLTPWLNVFGWAGTACINATASDIPKHWMPSVLRLFELNVLGNVLFRIVTVIPIAIRLFNSFITQSNNTLQQANDNPLYHFCNTVTPYLLFAELFSCALFSIITIRQDFPGISAFSCAQCLFLFIDIKNGDCSPIVRSLVSFQRIDHFSSIVKAISLVGFAFTAPYFLTLQQQFIDFPSCHPYAQESHYCLCRFVCYPRTASGECEPVKPSNFGIGGPFEHCRSWELAQRQSEFTFKPVDRSKIS</sequence>
<keyword evidence="1" id="KW-1133">Transmembrane helix</keyword>
<keyword evidence="1" id="KW-0472">Membrane</keyword>
<dbReference type="Proteomes" id="UP000267096">
    <property type="component" value="Unassembled WGS sequence"/>
</dbReference>
<feature type="transmembrane region" description="Helical" evidence="1">
    <location>
        <begin position="112"/>
        <end position="131"/>
    </location>
</feature>
<gene>
    <name evidence="2" type="ORF">ASIM_LOCUS15974</name>
</gene>
<dbReference type="AlphaFoldDB" id="A0A0M3K6H6"/>
<evidence type="ECO:0000313" key="4">
    <source>
        <dbReference type="WBParaSite" id="ASIM_0001656701-mRNA-1"/>
    </source>
</evidence>
<accession>A0A0M3K6H6</accession>
<reference evidence="4" key="1">
    <citation type="submission" date="2017-02" db="UniProtKB">
        <authorList>
            <consortium name="WormBaseParasite"/>
        </authorList>
    </citation>
    <scope>IDENTIFICATION</scope>
</reference>
<keyword evidence="1" id="KW-0812">Transmembrane</keyword>
<proteinExistence type="predicted"/>
<keyword evidence="3" id="KW-1185">Reference proteome</keyword>
<organism evidence="4">
    <name type="scientific">Anisakis simplex</name>
    <name type="common">Herring worm</name>
    <dbReference type="NCBI Taxonomy" id="6269"/>
    <lineage>
        <taxon>Eukaryota</taxon>
        <taxon>Metazoa</taxon>
        <taxon>Ecdysozoa</taxon>
        <taxon>Nematoda</taxon>
        <taxon>Chromadorea</taxon>
        <taxon>Rhabditida</taxon>
        <taxon>Spirurina</taxon>
        <taxon>Ascaridomorpha</taxon>
        <taxon>Ascaridoidea</taxon>
        <taxon>Anisakidae</taxon>
        <taxon>Anisakis</taxon>
        <taxon>Anisakis simplex complex</taxon>
    </lineage>
</organism>
<protein>
    <submittedName>
        <fullName evidence="4">Transmembrane protein</fullName>
    </submittedName>
</protein>
<evidence type="ECO:0000256" key="1">
    <source>
        <dbReference type="SAM" id="Phobius"/>
    </source>
</evidence>
<reference evidence="2 3" key="2">
    <citation type="submission" date="2018-11" db="EMBL/GenBank/DDBJ databases">
        <authorList>
            <consortium name="Pathogen Informatics"/>
        </authorList>
    </citation>
    <scope>NUCLEOTIDE SEQUENCE [LARGE SCALE GENOMIC DNA]</scope>
</reference>
<evidence type="ECO:0000313" key="2">
    <source>
        <dbReference type="EMBL" id="VDK56556.1"/>
    </source>
</evidence>
<feature type="transmembrane region" description="Helical" evidence="1">
    <location>
        <begin position="152"/>
        <end position="174"/>
    </location>
</feature>
<dbReference type="OrthoDB" id="68581at2759"/>
<dbReference type="EMBL" id="UYRR01032708">
    <property type="protein sequence ID" value="VDK56556.1"/>
    <property type="molecule type" value="Genomic_DNA"/>
</dbReference>